<reference evidence="2 3" key="1">
    <citation type="submission" date="2019-09" db="EMBL/GenBank/DDBJ databases">
        <title>Screening of Novel Bioactive Compounds from Soil-Associated.</title>
        <authorList>
            <person name="Gong X."/>
        </authorList>
    </citation>
    <scope>NUCLEOTIDE SEQUENCE [LARGE SCALE GENOMIC DNA]</scope>
    <source>
        <strain evidence="2 3">Gxj-6</strain>
    </source>
</reference>
<dbReference type="InterPro" id="IPR029044">
    <property type="entry name" value="Nucleotide-diphossugar_trans"/>
</dbReference>
<dbReference type="Pfam" id="PF00535">
    <property type="entry name" value="Glycos_transf_2"/>
    <property type="match status" value="1"/>
</dbReference>
<evidence type="ECO:0000313" key="2">
    <source>
        <dbReference type="EMBL" id="KAA9381413.1"/>
    </source>
</evidence>
<keyword evidence="3" id="KW-1185">Reference proteome</keyword>
<dbReference type="SUPFAM" id="SSF53448">
    <property type="entry name" value="Nucleotide-diphospho-sugar transferases"/>
    <property type="match status" value="1"/>
</dbReference>
<name>A0A5J5KAX4_9ACTN</name>
<protein>
    <submittedName>
        <fullName evidence="2">Glycosyltransferase family 2 protein</fullName>
    </submittedName>
</protein>
<dbReference type="Gene3D" id="3.90.550.10">
    <property type="entry name" value="Spore Coat Polysaccharide Biosynthesis Protein SpsA, Chain A"/>
    <property type="match status" value="1"/>
</dbReference>
<accession>A0A5J5KAX4</accession>
<comment type="caution">
    <text evidence="2">The sequence shown here is derived from an EMBL/GenBank/DDBJ whole genome shotgun (WGS) entry which is preliminary data.</text>
</comment>
<proteinExistence type="predicted"/>
<dbReference type="AlphaFoldDB" id="A0A5J5KAX4"/>
<dbReference type="Proteomes" id="UP000327011">
    <property type="component" value="Unassembled WGS sequence"/>
</dbReference>
<keyword evidence="2" id="KW-0808">Transferase</keyword>
<dbReference type="InterPro" id="IPR001173">
    <property type="entry name" value="Glyco_trans_2-like"/>
</dbReference>
<sequence>MTARFSIVVLAHNVAEYLDAALSSIRAQTFPDFEVLALDNGSPDGCGAIIDRYAGRDARFRPIHLANPVDMGPARNVGIARATGEYLLFLDGDDTFADRSSLAVISRRLDVAGTPDVLLYDFDYRRHCGLTKRSNLGRILPASPRRFLLRDRPEAILVSWTCWNKAYRRSFVQRGGLSFPPGYYEDSVWSSSCLLSAESISVLEAVCVGYRCCRPNSVTRSLSDRHTDVFEQYERIFNFLDSHPDVEFDGIRAMLLDSMAGFLTALGGSRMVIPVEKRADFRRRARRYVERRRHLNGPVDPH</sequence>
<gene>
    <name evidence="2" type="ORF">F5972_00760</name>
</gene>
<dbReference type="PANTHER" id="PTHR22916">
    <property type="entry name" value="GLYCOSYLTRANSFERASE"/>
    <property type="match status" value="1"/>
</dbReference>
<evidence type="ECO:0000313" key="3">
    <source>
        <dbReference type="Proteomes" id="UP000327011"/>
    </source>
</evidence>
<dbReference type="EMBL" id="VYTZ01000001">
    <property type="protein sequence ID" value="KAA9381413.1"/>
    <property type="molecule type" value="Genomic_DNA"/>
</dbReference>
<feature type="domain" description="Glycosyltransferase 2-like" evidence="1">
    <location>
        <begin position="6"/>
        <end position="137"/>
    </location>
</feature>
<dbReference type="RefSeq" id="WP_150930071.1">
    <property type="nucleotide sequence ID" value="NZ_VYTZ01000001.1"/>
</dbReference>
<dbReference type="CDD" id="cd00761">
    <property type="entry name" value="Glyco_tranf_GTA_type"/>
    <property type="match status" value="1"/>
</dbReference>
<dbReference type="PANTHER" id="PTHR22916:SF3">
    <property type="entry name" value="UDP-GLCNAC:BETAGAL BETA-1,3-N-ACETYLGLUCOSAMINYLTRANSFERASE-LIKE PROTEIN 1"/>
    <property type="match status" value="1"/>
</dbReference>
<organism evidence="2 3">
    <name type="scientific">Microbispora cellulosiformans</name>
    <dbReference type="NCBI Taxonomy" id="2614688"/>
    <lineage>
        <taxon>Bacteria</taxon>
        <taxon>Bacillati</taxon>
        <taxon>Actinomycetota</taxon>
        <taxon>Actinomycetes</taxon>
        <taxon>Streptosporangiales</taxon>
        <taxon>Streptosporangiaceae</taxon>
        <taxon>Microbispora</taxon>
    </lineage>
</organism>
<evidence type="ECO:0000259" key="1">
    <source>
        <dbReference type="Pfam" id="PF00535"/>
    </source>
</evidence>
<dbReference type="GO" id="GO:0016758">
    <property type="term" value="F:hexosyltransferase activity"/>
    <property type="evidence" value="ECO:0007669"/>
    <property type="project" value="UniProtKB-ARBA"/>
</dbReference>